<protein>
    <submittedName>
        <fullName evidence="1">Uncharacterized protein</fullName>
    </submittedName>
</protein>
<gene>
    <name evidence="1" type="ORF">ANE_LOCUS14213</name>
</gene>
<keyword evidence="2" id="KW-1185">Reference proteome</keyword>
<dbReference type="OrthoDB" id="431497at2759"/>
<comment type="caution">
    <text evidence="1">The sequence shown here is derived from an EMBL/GenBank/DDBJ whole genome shotgun (WGS) entry which is preliminary data.</text>
</comment>
<evidence type="ECO:0000313" key="2">
    <source>
        <dbReference type="Proteomes" id="UP000489600"/>
    </source>
</evidence>
<proteinExistence type="predicted"/>
<evidence type="ECO:0000313" key="1">
    <source>
        <dbReference type="EMBL" id="VVB03769.1"/>
    </source>
</evidence>
<dbReference type="EMBL" id="CABITT030000005">
    <property type="protein sequence ID" value="VVB03769.1"/>
    <property type="molecule type" value="Genomic_DNA"/>
</dbReference>
<sequence length="68" mass="8047">MELEKKFSILYKQSLPTQFSNKAARDIWLRKVIEDLNRVLDTNTVQVPKLLNEIRRLKKDLTCTDQEA</sequence>
<name>A0A565BQW2_9BRAS</name>
<reference evidence="1" key="1">
    <citation type="submission" date="2019-07" db="EMBL/GenBank/DDBJ databases">
        <authorList>
            <person name="Dittberner H."/>
        </authorList>
    </citation>
    <scope>NUCLEOTIDE SEQUENCE [LARGE SCALE GENOMIC DNA]</scope>
</reference>
<dbReference type="Proteomes" id="UP000489600">
    <property type="component" value="Unassembled WGS sequence"/>
</dbReference>
<accession>A0A565BQW2</accession>
<dbReference type="AlphaFoldDB" id="A0A565BQW2"/>
<organism evidence="1 2">
    <name type="scientific">Arabis nemorensis</name>
    <dbReference type="NCBI Taxonomy" id="586526"/>
    <lineage>
        <taxon>Eukaryota</taxon>
        <taxon>Viridiplantae</taxon>
        <taxon>Streptophyta</taxon>
        <taxon>Embryophyta</taxon>
        <taxon>Tracheophyta</taxon>
        <taxon>Spermatophyta</taxon>
        <taxon>Magnoliopsida</taxon>
        <taxon>eudicotyledons</taxon>
        <taxon>Gunneridae</taxon>
        <taxon>Pentapetalae</taxon>
        <taxon>rosids</taxon>
        <taxon>malvids</taxon>
        <taxon>Brassicales</taxon>
        <taxon>Brassicaceae</taxon>
        <taxon>Arabideae</taxon>
        <taxon>Arabis</taxon>
    </lineage>
</organism>